<evidence type="ECO:0000256" key="9">
    <source>
        <dbReference type="ARBA" id="ARBA00023315"/>
    </source>
</evidence>
<evidence type="ECO:0000259" key="12">
    <source>
        <dbReference type="Pfam" id="PF10394"/>
    </source>
</evidence>
<evidence type="ECO:0000259" key="13">
    <source>
        <dbReference type="Pfam" id="PF21183"/>
    </source>
</evidence>
<protein>
    <recommendedName>
        <fullName evidence="4">Histone acetyltransferase type B catalytic subunit</fullName>
        <ecNumber evidence="3">2.3.1.48</ecNumber>
    </recommendedName>
</protein>
<evidence type="ECO:0000259" key="11">
    <source>
        <dbReference type="Pfam" id="PF00583"/>
    </source>
</evidence>
<evidence type="ECO:0000256" key="7">
    <source>
        <dbReference type="ARBA" id="ARBA00023204"/>
    </source>
</evidence>
<dbReference type="GO" id="GO:0042393">
    <property type="term" value="F:histone binding"/>
    <property type="evidence" value="ECO:0007669"/>
    <property type="project" value="InterPro"/>
</dbReference>
<evidence type="ECO:0000256" key="6">
    <source>
        <dbReference type="ARBA" id="ARBA00022763"/>
    </source>
</evidence>
<keyword evidence="7" id="KW-0234">DNA repair</keyword>
<keyword evidence="6" id="KW-0227">DNA damage</keyword>
<dbReference type="WBParaSite" id="ACOC_0000767201-mRNA-1">
    <property type="protein sequence ID" value="ACOC_0000767201-mRNA-1"/>
    <property type="gene ID" value="ACOC_0000767201"/>
</dbReference>
<evidence type="ECO:0000256" key="10">
    <source>
        <dbReference type="ARBA" id="ARBA00048017"/>
    </source>
</evidence>
<gene>
    <name evidence="14" type="ORF">ACOC_LOCUS7673</name>
</gene>
<evidence type="ECO:0000256" key="8">
    <source>
        <dbReference type="ARBA" id="ARBA00023242"/>
    </source>
</evidence>
<dbReference type="Proteomes" id="UP000267027">
    <property type="component" value="Unassembled WGS sequence"/>
</dbReference>
<dbReference type="GO" id="GO:0004402">
    <property type="term" value="F:histone acetyltransferase activity"/>
    <property type="evidence" value="ECO:0007669"/>
    <property type="project" value="InterPro"/>
</dbReference>
<dbReference type="CDD" id="cd04301">
    <property type="entry name" value="NAT_SF"/>
    <property type="match status" value="1"/>
</dbReference>
<reference evidence="16" key="1">
    <citation type="submission" date="2017-02" db="UniProtKB">
        <authorList>
            <consortium name="WormBaseParasite"/>
        </authorList>
    </citation>
    <scope>IDENTIFICATION</scope>
</reference>
<dbReference type="GO" id="GO:0000781">
    <property type="term" value="C:chromosome, telomeric region"/>
    <property type="evidence" value="ECO:0007669"/>
    <property type="project" value="GOC"/>
</dbReference>
<dbReference type="PANTHER" id="PTHR12046">
    <property type="entry name" value="HISTONE ACETYLTRANSFERASE TYPE B CATALYTIC SUBUNIT"/>
    <property type="match status" value="1"/>
</dbReference>
<dbReference type="InterPro" id="IPR048776">
    <property type="entry name" value="HAT1_C"/>
</dbReference>
<dbReference type="GO" id="GO:0005634">
    <property type="term" value="C:nucleus"/>
    <property type="evidence" value="ECO:0007669"/>
    <property type="project" value="UniProtKB-SubCell"/>
</dbReference>
<dbReference type="InterPro" id="IPR013523">
    <property type="entry name" value="Hist_AcTrfase_HAT1_C"/>
</dbReference>
<evidence type="ECO:0000256" key="2">
    <source>
        <dbReference type="ARBA" id="ARBA00010543"/>
    </source>
</evidence>
<evidence type="ECO:0000256" key="4">
    <source>
        <dbReference type="ARBA" id="ARBA00021268"/>
    </source>
</evidence>
<feature type="domain" description="Histone acetyl transferase HAT1 N-terminal" evidence="12">
    <location>
        <begin position="9"/>
        <end position="146"/>
    </location>
</feature>
<evidence type="ECO:0000256" key="5">
    <source>
        <dbReference type="ARBA" id="ARBA00022679"/>
    </source>
</evidence>
<dbReference type="Pfam" id="PF21183">
    <property type="entry name" value="HAT1_C"/>
    <property type="match status" value="1"/>
</dbReference>
<dbReference type="InterPro" id="IPR019467">
    <property type="entry name" value="Hat1_N"/>
</dbReference>
<dbReference type="InterPro" id="IPR017380">
    <property type="entry name" value="Hist_AcTrfase_B-typ_cat-su"/>
</dbReference>
<comment type="similarity">
    <text evidence="2">Belongs to the HAT1 family.</text>
</comment>
<reference evidence="14 15" key="2">
    <citation type="submission" date="2018-11" db="EMBL/GenBank/DDBJ databases">
        <authorList>
            <consortium name="Pathogen Informatics"/>
        </authorList>
    </citation>
    <scope>NUCLEOTIDE SEQUENCE [LARGE SCALE GENOMIC DNA]</scope>
    <source>
        <strain evidence="14 15">Costa Rica</strain>
    </source>
</reference>
<dbReference type="SUPFAM" id="SSF55729">
    <property type="entry name" value="Acyl-CoA N-acyltransferases (Nat)"/>
    <property type="match status" value="1"/>
</dbReference>
<feature type="domain" description="N-acetyltransferase" evidence="11">
    <location>
        <begin position="178"/>
        <end position="225"/>
    </location>
</feature>
<dbReference type="Gene3D" id="3.40.630.30">
    <property type="match status" value="1"/>
</dbReference>
<keyword evidence="8" id="KW-0539">Nucleus</keyword>
<dbReference type="EMBL" id="UYYA01004065">
    <property type="protein sequence ID" value="VDM59258.1"/>
    <property type="molecule type" value="Genomic_DNA"/>
</dbReference>
<comment type="subcellular location">
    <subcellularLocation>
        <location evidence="1">Nucleus</location>
    </subcellularLocation>
</comment>
<feature type="domain" description="Histone acetyltransferase type B catalytic subunit C-terminal" evidence="13">
    <location>
        <begin position="248"/>
        <end position="299"/>
    </location>
</feature>
<dbReference type="Gene3D" id="3.90.360.10">
    <property type="entry name" value="Histone acetyl transferase 1 (HAT1), N-terminal domain"/>
    <property type="match status" value="1"/>
</dbReference>
<evidence type="ECO:0000256" key="3">
    <source>
        <dbReference type="ARBA" id="ARBA00013184"/>
    </source>
</evidence>
<dbReference type="GO" id="GO:0006281">
    <property type="term" value="P:DNA repair"/>
    <property type="evidence" value="ECO:0007669"/>
    <property type="project" value="UniProtKB-KW"/>
</dbReference>
<proteinExistence type="inferred from homology"/>
<evidence type="ECO:0000313" key="14">
    <source>
        <dbReference type="EMBL" id="VDM59258.1"/>
    </source>
</evidence>
<organism evidence="16">
    <name type="scientific">Angiostrongylus costaricensis</name>
    <name type="common">Nematode worm</name>
    <dbReference type="NCBI Taxonomy" id="334426"/>
    <lineage>
        <taxon>Eukaryota</taxon>
        <taxon>Metazoa</taxon>
        <taxon>Ecdysozoa</taxon>
        <taxon>Nematoda</taxon>
        <taxon>Chromadorea</taxon>
        <taxon>Rhabditida</taxon>
        <taxon>Rhabditina</taxon>
        <taxon>Rhabditomorpha</taxon>
        <taxon>Strongyloidea</taxon>
        <taxon>Metastrongylidae</taxon>
        <taxon>Angiostrongylus</taxon>
    </lineage>
</organism>
<keyword evidence="9" id="KW-0012">Acyltransferase</keyword>
<sequence>SNEESEADPVGYHPEFAHQFFGDKETIYGYENFRLILHYTDATMFLYPEFSFSAAVSSVEKDMKEDDIMGKLKSQLPCDQMNMMVESREEFKILLLKQKKFKPFGELVIKFTKNDKCFELYKVSGCSTEFNAFLERVQSLALWYIDAAQYTDNYDPRWLHYLLFESRGHESGDGSRAYSFAGYASLYRFYAYPDRIRPRIAQIMLLPQYRKNGIGAKLLDAICKDLCSMTEVLDITAEDPADNFIYLRDYVDCLNCSKLPEFSPEKLKGGFSMEMRKTALEKLRITKRQCRRVYEILRLKCTNMKDPDEAKAYRLDVKRRLEVPMKRNERDWKKIQRALNDSEYAKVTNRCS</sequence>
<dbReference type="OMA" id="WTCDAND"/>
<dbReference type="Pfam" id="PF10394">
    <property type="entry name" value="Hat1_N"/>
    <property type="match status" value="1"/>
</dbReference>
<dbReference type="EC" id="2.3.1.48" evidence="3"/>
<evidence type="ECO:0000313" key="16">
    <source>
        <dbReference type="WBParaSite" id="ACOC_0000767201-mRNA-1"/>
    </source>
</evidence>
<name>A0A0R3PQM1_ANGCS</name>
<accession>A0A0R3PQM1</accession>
<dbReference type="InterPro" id="IPR037113">
    <property type="entry name" value="Hat1_N_sf"/>
</dbReference>
<evidence type="ECO:0000313" key="15">
    <source>
        <dbReference type="Proteomes" id="UP000267027"/>
    </source>
</evidence>
<dbReference type="InterPro" id="IPR000182">
    <property type="entry name" value="GNAT_dom"/>
</dbReference>
<keyword evidence="15" id="KW-1185">Reference proteome</keyword>
<dbReference type="GO" id="GO:0031509">
    <property type="term" value="P:subtelomeric heterochromatin formation"/>
    <property type="evidence" value="ECO:0007669"/>
    <property type="project" value="InterPro"/>
</dbReference>
<evidence type="ECO:0000256" key="1">
    <source>
        <dbReference type="ARBA" id="ARBA00004123"/>
    </source>
</evidence>
<dbReference type="OrthoDB" id="10253098at2759"/>
<keyword evidence="5" id="KW-0808">Transferase</keyword>
<dbReference type="Gene3D" id="1.10.10.390">
    <property type="match status" value="1"/>
</dbReference>
<dbReference type="AlphaFoldDB" id="A0A0R3PQM1"/>
<dbReference type="Pfam" id="PF00583">
    <property type="entry name" value="Acetyltransf_1"/>
    <property type="match status" value="1"/>
</dbReference>
<dbReference type="InterPro" id="IPR016181">
    <property type="entry name" value="Acyl_CoA_acyltransferase"/>
</dbReference>
<dbReference type="STRING" id="334426.A0A0R3PQM1"/>
<comment type="catalytic activity">
    <reaction evidence="10">
        <text>L-lysyl-[protein] + acetyl-CoA = N(6)-acetyl-L-lysyl-[protein] + CoA + H(+)</text>
        <dbReference type="Rhea" id="RHEA:45948"/>
        <dbReference type="Rhea" id="RHEA-COMP:9752"/>
        <dbReference type="Rhea" id="RHEA-COMP:10731"/>
        <dbReference type="ChEBI" id="CHEBI:15378"/>
        <dbReference type="ChEBI" id="CHEBI:29969"/>
        <dbReference type="ChEBI" id="CHEBI:57287"/>
        <dbReference type="ChEBI" id="CHEBI:57288"/>
        <dbReference type="ChEBI" id="CHEBI:61930"/>
        <dbReference type="EC" id="2.3.1.48"/>
    </reaction>
</comment>